<organism evidence="1 2">
    <name type="scientific">Quercus lobata</name>
    <name type="common">Valley oak</name>
    <dbReference type="NCBI Taxonomy" id="97700"/>
    <lineage>
        <taxon>Eukaryota</taxon>
        <taxon>Viridiplantae</taxon>
        <taxon>Streptophyta</taxon>
        <taxon>Embryophyta</taxon>
        <taxon>Tracheophyta</taxon>
        <taxon>Spermatophyta</taxon>
        <taxon>Magnoliopsida</taxon>
        <taxon>eudicotyledons</taxon>
        <taxon>Gunneridae</taxon>
        <taxon>Pentapetalae</taxon>
        <taxon>rosids</taxon>
        <taxon>fabids</taxon>
        <taxon>Fagales</taxon>
        <taxon>Fagaceae</taxon>
        <taxon>Quercus</taxon>
    </lineage>
</organism>
<sequence length="77" mass="8516">MIRYLIPKRLGGSTQLIINITCGKIGRGAVIIKIKEVKWRDNSIVLTVGYVPGLKVHAISLQQSVIRVTTLSVKQEC</sequence>
<accession>A0A7N2MQY4</accession>
<dbReference type="AlphaFoldDB" id="A0A7N2MQY4"/>
<dbReference type="InParanoid" id="A0A7N2MQY4"/>
<dbReference type="Proteomes" id="UP000594261">
    <property type="component" value="Chromosome 10"/>
</dbReference>
<evidence type="ECO:0000313" key="1">
    <source>
        <dbReference type="EnsemblPlants" id="QL10p010971:mrna"/>
    </source>
</evidence>
<name>A0A7N2MQY4_QUELO</name>
<dbReference type="Gramene" id="QL10p010971:mrna">
    <property type="protein sequence ID" value="QL10p010971:mrna"/>
    <property type="gene ID" value="QL10p010971"/>
</dbReference>
<evidence type="ECO:0000313" key="2">
    <source>
        <dbReference type="Proteomes" id="UP000594261"/>
    </source>
</evidence>
<dbReference type="EMBL" id="LRBV02000010">
    <property type="status" value="NOT_ANNOTATED_CDS"/>
    <property type="molecule type" value="Genomic_DNA"/>
</dbReference>
<proteinExistence type="predicted"/>
<protein>
    <submittedName>
        <fullName evidence="1">Uncharacterized protein</fullName>
    </submittedName>
</protein>
<reference evidence="1" key="2">
    <citation type="submission" date="2021-01" db="UniProtKB">
        <authorList>
            <consortium name="EnsemblPlants"/>
        </authorList>
    </citation>
    <scope>IDENTIFICATION</scope>
</reference>
<keyword evidence="2" id="KW-1185">Reference proteome</keyword>
<dbReference type="EnsemblPlants" id="QL10p010971:mrna">
    <property type="protein sequence ID" value="QL10p010971:mrna"/>
    <property type="gene ID" value="QL10p010971"/>
</dbReference>
<reference evidence="1 2" key="1">
    <citation type="journal article" date="2016" name="G3 (Bethesda)">
        <title>First Draft Assembly and Annotation of the Genome of a California Endemic Oak Quercus lobata Nee (Fagaceae).</title>
        <authorList>
            <person name="Sork V.L."/>
            <person name="Fitz-Gibbon S.T."/>
            <person name="Puiu D."/>
            <person name="Crepeau M."/>
            <person name="Gugger P.F."/>
            <person name="Sherman R."/>
            <person name="Stevens K."/>
            <person name="Langley C.H."/>
            <person name="Pellegrini M."/>
            <person name="Salzberg S.L."/>
        </authorList>
    </citation>
    <scope>NUCLEOTIDE SEQUENCE [LARGE SCALE GENOMIC DNA]</scope>
    <source>
        <strain evidence="1 2">cv. SW786</strain>
    </source>
</reference>